<dbReference type="OrthoDB" id="5363290at2759"/>
<feature type="transmembrane region" description="Helical" evidence="2">
    <location>
        <begin position="197"/>
        <end position="217"/>
    </location>
</feature>
<dbReference type="VEuPathDB" id="FungiDB:PMAA_078830"/>
<sequence length="315" mass="35320">MALFVGTKAVFRSLDEIKNDRNQDIEFQKRTWGSSGDLEQQQRSMPNYSRPHYPSYPNHIQGYKGRAYTPPPSIAKSIANAFLRFCQFVFALTVAGLYGRDLHLACDKNVYLDAKWVFAEIVAALAAATSAGYLLIWCCVRRLARPALTSYYSMHFPLWLWEMFLCVIWLTLFGIFGKMYLPEHPEGDLDIVRMKHAVWVDLVNLLLWTATMIWSGLRWWQGRVRKDGDSSEMKNEGFDFNDGAGGRAATPPAASGAASVPKMVAPLAMPAPTPYQTPRADPRDAPQHDISPLVSRQNSGANSNANTEERSVSPL</sequence>
<name>B6QDY5_TALMQ</name>
<feature type="transmembrane region" description="Helical" evidence="2">
    <location>
        <begin position="158"/>
        <end position="177"/>
    </location>
</feature>
<dbReference type="AlphaFoldDB" id="B6QDY5"/>
<gene>
    <name evidence="3" type="ORF">PMAA_078830</name>
</gene>
<feature type="transmembrane region" description="Helical" evidence="2">
    <location>
        <begin position="81"/>
        <end position="98"/>
    </location>
</feature>
<proteinExistence type="predicted"/>
<dbReference type="PhylomeDB" id="B6QDY5"/>
<feature type="compositionally biased region" description="Polar residues" evidence="1">
    <location>
        <begin position="294"/>
        <end position="306"/>
    </location>
</feature>
<protein>
    <recommendedName>
        <fullName evidence="5">MARVEL domain-containing protein</fullName>
    </recommendedName>
</protein>
<keyword evidence="2" id="KW-0812">Transmembrane</keyword>
<evidence type="ECO:0000313" key="3">
    <source>
        <dbReference type="EMBL" id="EEA23856.1"/>
    </source>
</evidence>
<evidence type="ECO:0000256" key="2">
    <source>
        <dbReference type="SAM" id="Phobius"/>
    </source>
</evidence>
<evidence type="ECO:0000256" key="1">
    <source>
        <dbReference type="SAM" id="MobiDB-lite"/>
    </source>
</evidence>
<feature type="region of interest" description="Disordered" evidence="1">
    <location>
        <begin position="227"/>
        <end position="315"/>
    </location>
</feature>
<keyword evidence="2" id="KW-1133">Transmembrane helix</keyword>
<dbReference type="PANTHER" id="PTHR42083:SF1">
    <property type="entry name" value="MARVEL DOMAIN-CONTAINING PROTEIN"/>
    <property type="match status" value="1"/>
</dbReference>
<dbReference type="PANTHER" id="PTHR42083">
    <property type="entry name" value="MARVEL DOMAIN-CONTAINING PROTEIN"/>
    <property type="match status" value="1"/>
</dbReference>
<feature type="transmembrane region" description="Helical" evidence="2">
    <location>
        <begin position="118"/>
        <end position="137"/>
    </location>
</feature>
<evidence type="ECO:0008006" key="5">
    <source>
        <dbReference type="Google" id="ProtNLM"/>
    </source>
</evidence>
<feature type="compositionally biased region" description="Low complexity" evidence="1">
    <location>
        <begin position="247"/>
        <end position="259"/>
    </location>
</feature>
<accession>B6QDY5</accession>
<evidence type="ECO:0000313" key="4">
    <source>
        <dbReference type="Proteomes" id="UP000001294"/>
    </source>
</evidence>
<keyword evidence="4" id="KW-1185">Reference proteome</keyword>
<keyword evidence="2" id="KW-0472">Membrane</keyword>
<feature type="compositionally biased region" description="Basic and acidic residues" evidence="1">
    <location>
        <begin position="227"/>
        <end position="237"/>
    </location>
</feature>
<reference evidence="4" key="1">
    <citation type="journal article" date="2015" name="Genome Announc.">
        <title>Genome sequence of the AIDS-associated pathogen Penicillium marneffei (ATCC18224) and its near taxonomic relative Talaromyces stipitatus (ATCC10500).</title>
        <authorList>
            <person name="Nierman W.C."/>
            <person name="Fedorova-Abrams N.D."/>
            <person name="Andrianopoulos A."/>
        </authorList>
    </citation>
    <scope>NUCLEOTIDE SEQUENCE [LARGE SCALE GENOMIC DNA]</scope>
    <source>
        <strain evidence="4">ATCC 18224 / CBS 334.59 / QM 7333</strain>
    </source>
</reference>
<dbReference type="Proteomes" id="UP000001294">
    <property type="component" value="Unassembled WGS sequence"/>
</dbReference>
<dbReference type="EMBL" id="DS995901">
    <property type="protein sequence ID" value="EEA23856.1"/>
    <property type="molecule type" value="Genomic_DNA"/>
</dbReference>
<organism evidence="3 4">
    <name type="scientific">Talaromyces marneffei (strain ATCC 18224 / CBS 334.59 / QM 7333)</name>
    <name type="common">Penicillium marneffei</name>
    <dbReference type="NCBI Taxonomy" id="441960"/>
    <lineage>
        <taxon>Eukaryota</taxon>
        <taxon>Fungi</taxon>
        <taxon>Dikarya</taxon>
        <taxon>Ascomycota</taxon>
        <taxon>Pezizomycotina</taxon>
        <taxon>Eurotiomycetes</taxon>
        <taxon>Eurotiomycetidae</taxon>
        <taxon>Eurotiales</taxon>
        <taxon>Trichocomaceae</taxon>
        <taxon>Talaromyces</taxon>
        <taxon>Talaromyces sect. Talaromyces</taxon>
    </lineage>
</organism>
<dbReference type="HOGENOM" id="CLU_883325_0_0_1"/>